<dbReference type="Proteomes" id="UP000290608">
    <property type="component" value="Unassembled WGS sequence"/>
</dbReference>
<dbReference type="InterPro" id="IPR052720">
    <property type="entry name" value="Glycosyl_hydrolase_97"/>
</dbReference>
<dbReference type="InterPro" id="IPR017853">
    <property type="entry name" value="GH"/>
</dbReference>
<evidence type="ECO:0000313" key="9">
    <source>
        <dbReference type="EMBL" id="RXG25880.1"/>
    </source>
</evidence>
<dbReference type="InterPro" id="IPR019563">
    <property type="entry name" value="GH97_catalytic"/>
</dbReference>
<reference evidence="9 10" key="1">
    <citation type="submission" date="2018-07" db="EMBL/GenBank/DDBJ databases">
        <title>Leeuwenhoekiella genomics.</title>
        <authorList>
            <person name="Tahon G."/>
            <person name="Willems A."/>
        </authorList>
    </citation>
    <scope>NUCLEOTIDE SEQUENCE [LARGE SCALE GENOMIC DNA]</scope>
    <source>
        <strain evidence="9 10">LMG 1345</strain>
    </source>
</reference>
<organism evidence="9 10">
    <name type="scientific">Leeuwenhoekiella marinoflava</name>
    <dbReference type="NCBI Taxonomy" id="988"/>
    <lineage>
        <taxon>Bacteria</taxon>
        <taxon>Pseudomonadati</taxon>
        <taxon>Bacteroidota</taxon>
        <taxon>Flavobacteriia</taxon>
        <taxon>Flavobacteriales</taxon>
        <taxon>Flavobacteriaceae</taxon>
        <taxon>Leeuwenhoekiella</taxon>
    </lineage>
</organism>
<dbReference type="EMBL" id="QOVL01000021">
    <property type="protein sequence ID" value="RXG25880.1"/>
    <property type="molecule type" value="Genomic_DNA"/>
</dbReference>
<dbReference type="STRING" id="1122159.SAMN02745246_03950"/>
<proteinExistence type="predicted"/>
<sequence>MKKTIILLISILFLNVVSAQKYKVFSPKGDLELSISIGDEISYTVKKSGTTVLENNTLALKTSDRALGEKPKVKRSKTINANEERQPRVPLKFSTLKYQYKGMRIDFRGDYSVEFRVFNEGVAYRFITDLKGDIEVKAEDFTVNLAEEFTAHLQQTPSFKTSYEYPYSHIKTSEFTAGSNRSTLPVLLESDAVKVLISESDLTDYPAMFLNTEKPNTLSGDFPLYPLEFGDDGDRSVKILKKADYIAKTSGKRSFPWRYFLITTEDSDILTNTLTTKLAQPNALGDLEWLKPGQVSWEWWNGASPYHVDFKAGFNEETYEYFIDFASKFEIPYIIMDEGWAKSTTDPYTPNPNIDLFALIDYAKERDVKIVLWLTWLTVDKNFELFEKFNEWGIAGVKIDFMDRSDQWMVNYYERVAKEAAKHELFVDFHGSFKPAGLELKYPNIISYEGVLGLEQMERATPENSLYLPFIRNAVGPMDFTPGAMINMQPEIYYSRRPNSAGMGTRAYQMALFVVFESGLQMLADNPTNYYREEECTNFITDVPTTWDETVVLDAKIGEYVLVAKRKGDTWYTGGITNGKESEREFTVSLDFLNEGETYTMNSFEDGINAGRQAMDYKLNQASVDARDTITIKLVRNGGWAASFKR</sequence>
<feature type="domain" description="Glycosyl-hydrolase 97 C-terminal oligomerisation" evidence="8">
    <location>
        <begin position="546"/>
        <end position="645"/>
    </location>
</feature>
<dbReference type="InterPro" id="IPR029486">
    <property type="entry name" value="GH97_N"/>
</dbReference>
<evidence type="ECO:0000256" key="3">
    <source>
        <dbReference type="ARBA" id="ARBA00022801"/>
    </source>
</evidence>
<dbReference type="Gene3D" id="3.20.20.70">
    <property type="entry name" value="Aldolase class I"/>
    <property type="match status" value="1"/>
</dbReference>
<comment type="cofactor">
    <cofactor evidence="1">
        <name>Ca(2+)</name>
        <dbReference type="ChEBI" id="CHEBI:29108"/>
    </cofactor>
</comment>
<evidence type="ECO:0000256" key="5">
    <source>
        <dbReference type="ARBA" id="ARBA00023295"/>
    </source>
</evidence>
<dbReference type="Gene3D" id="2.60.40.1180">
    <property type="entry name" value="Golgi alpha-mannosidase II"/>
    <property type="match status" value="1"/>
</dbReference>
<comment type="subunit">
    <text evidence="2">Monomer.</text>
</comment>
<dbReference type="SUPFAM" id="SSF51445">
    <property type="entry name" value="(Trans)glycosidases"/>
    <property type="match status" value="1"/>
</dbReference>
<dbReference type="InterPro" id="IPR014718">
    <property type="entry name" value="GH-type_carb-bd"/>
</dbReference>
<keyword evidence="3" id="KW-0378">Hydrolase</keyword>
<comment type="caution">
    <text evidence="9">The sequence shown here is derived from an EMBL/GenBank/DDBJ whole genome shotgun (WGS) entry which is preliminary data.</text>
</comment>
<name>A0A4Q0PFX5_9FLAO</name>
<evidence type="ECO:0000256" key="1">
    <source>
        <dbReference type="ARBA" id="ARBA00001913"/>
    </source>
</evidence>
<dbReference type="InterPro" id="IPR029483">
    <property type="entry name" value="GH97_C"/>
</dbReference>
<dbReference type="GO" id="GO:0030246">
    <property type="term" value="F:carbohydrate binding"/>
    <property type="evidence" value="ECO:0007669"/>
    <property type="project" value="InterPro"/>
</dbReference>
<dbReference type="Gene3D" id="2.70.98.10">
    <property type="match status" value="1"/>
</dbReference>
<dbReference type="InterPro" id="IPR013785">
    <property type="entry name" value="Aldolase_TIM"/>
</dbReference>
<dbReference type="AlphaFoldDB" id="A0A4Q0PFX5"/>
<dbReference type="InterPro" id="IPR013780">
    <property type="entry name" value="Glyco_hydro_b"/>
</dbReference>
<feature type="domain" description="Glycosyl-hydrolase 97 catalytic" evidence="6">
    <location>
        <begin position="299"/>
        <end position="451"/>
    </location>
</feature>
<dbReference type="Pfam" id="PF10566">
    <property type="entry name" value="Glyco_hydro_97"/>
    <property type="match status" value="1"/>
</dbReference>
<gene>
    <name evidence="9" type="ORF">DSL99_3424</name>
</gene>
<dbReference type="GO" id="GO:0016798">
    <property type="term" value="F:hydrolase activity, acting on glycosyl bonds"/>
    <property type="evidence" value="ECO:0007669"/>
    <property type="project" value="UniProtKB-KW"/>
</dbReference>
<feature type="domain" description="Glycosyl-hydrolase 97 N-terminal" evidence="7">
    <location>
        <begin position="24"/>
        <end position="281"/>
    </location>
</feature>
<dbReference type="PANTHER" id="PTHR35803:SF2">
    <property type="entry name" value="RETAINING ALPHA-GALACTOSIDASE"/>
    <property type="match status" value="1"/>
</dbReference>
<dbReference type="Pfam" id="PF14509">
    <property type="entry name" value="GH97_C"/>
    <property type="match status" value="1"/>
</dbReference>
<protein>
    <submittedName>
        <fullName evidence="9">Alpha-glucosidase</fullName>
    </submittedName>
</protein>
<evidence type="ECO:0000256" key="2">
    <source>
        <dbReference type="ARBA" id="ARBA00011245"/>
    </source>
</evidence>
<dbReference type="PANTHER" id="PTHR35803">
    <property type="entry name" value="GLUCAN 1,4-ALPHA-GLUCOSIDASE SUSB-RELATED"/>
    <property type="match status" value="1"/>
</dbReference>
<keyword evidence="4" id="KW-0106">Calcium</keyword>
<evidence type="ECO:0000313" key="10">
    <source>
        <dbReference type="Proteomes" id="UP000290608"/>
    </source>
</evidence>
<dbReference type="Pfam" id="PF14508">
    <property type="entry name" value="GH97_N"/>
    <property type="match status" value="1"/>
</dbReference>
<evidence type="ECO:0000259" key="6">
    <source>
        <dbReference type="Pfam" id="PF10566"/>
    </source>
</evidence>
<accession>A0A4Q0PFX5</accession>
<evidence type="ECO:0000259" key="8">
    <source>
        <dbReference type="Pfam" id="PF14509"/>
    </source>
</evidence>
<evidence type="ECO:0000259" key="7">
    <source>
        <dbReference type="Pfam" id="PF14508"/>
    </source>
</evidence>
<evidence type="ECO:0000256" key="4">
    <source>
        <dbReference type="ARBA" id="ARBA00022837"/>
    </source>
</evidence>
<dbReference type="RefSeq" id="WP_073100985.1">
    <property type="nucleotide sequence ID" value="NZ_QOVL01000021.1"/>
</dbReference>
<keyword evidence="5" id="KW-0326">Glycosidase</keyword>